<name>A0ABV4KTG9_9VIBR</name>
<dbReference type="SUPFAM" id="SSF52540">
    <property type="entry name" value="P-loop containing nucleoside triphosphate hydrolases"/>
    <property type="match status" value="1"/>
</dbReference>
<accession>A0ABV4KTG9</accession>
<organism evidence="1 2">
    <name type="scientific">Vibrio atlanticus</name>
    <dbReference type="NCBI Taxonomy" id="693153"/>
    <lineage>
        <taxon>Bacteria</taxon>
        <taxon>Pseudomonadati</taxon>
        <taxon>Pseudomonadota</taxon>
        <taxon>Gammaproteobacteria</taxon>
        <taxon>Vibrionales</taxon>
        <taxon>Vibrionaceae</taxon>
        <taxon>Vibrio</taxon>
    </lineage>
</organism>
<dbReference type="EMBL" id="JBGOOL010000094">
    <property type="protein sequence ID" value="MEZ8055709.1"/>
    <property type="molecule type" value="Genomic_DNA"/>
</dbReference>
<sequence length="400" mass="44566">MDLDNLFKTSSSKLESKVNNVDLVVSDDRELLNAIDELYAIEGFVTPLKVDDIDDDSWHETDSEVKNVILDLRESHDVISEISEISSRLDVSITLIVLSCLDSIIMRDRVLALGANYVLWDEDLDALLGAIKTPTLDSSTTVNKKKSRVAKRVLLLGSKGGIGLSSISSYLCHSLSQQASLKTLLVEHDTTALNSDIFLGVKGLKSKLSSIDLNQSELDAAIAATYVYSVKDKLDYLMLDKSPACLNDHADSLHRISNELIDQYNFIVDSIPLNALEELPSEELIHRYHRIYVVCEPSVASLRAYNTIKKKLGKSEHQIIFSMTRSQKDYMVSLQSAKDKIKAKNTIDIAYEANLEKLVIQQGIHSLTKTKLAPAISLMINSLTGKKVKPASRLKWFNKK</sequence>
<evidence type="ECO:0000313" key="2">
    <source>
        <dbReference type="Proteomes" id="UP001569175"/>
    </source>
</evidence>
<dbReference type="RefSeq" id="WP_102503286.1">
    <property type="nucleotide sequence ID" value="NZ_JBFSTG010000101.1"/>
</dbReference>
<dbReference type="Gene3D" id="3.40.50.300">
    <property type="entry name" value="P-loop containing nucleotide triphosphate hydrolases"/>
    <property type="match status" value="1"/>
</dbReference>
<protein>
    <submittedName>
        <fullName evidence="1">CpaE family protein</fullName>
    </submittedName>
</protein>
<dbReference type="InterPro" id="IPR027417">
    <property type="entry name" value="P-loop_NTPase"/>
</dbReference>
<keyword evidence="2" id="KW-1185">Reference proteome</keyword>
<evidence type="ECO:0000313" key="1">
    <source>
        <dbReference type="EMBL" id="MEZ8055709.1"/>
    </source>
</evidence>
<dbReference type="Proteomes" id="UP001569175">
    <property type="component" value="Unassembled WGS sequence"/>
</dbReference>
<proteinExistence type="predicted"/>
<gene>
    <name evidence="1" type="ORF">ACED57_21600</name>
</gene>
<reference evidence="1 2" key="1">
    <citation type="submission" date="2024-06" db="EMBL/GenBank/DDBJ databases">
        <authorList>
            <person name="Steensen K."/>
            <person name="Seneca J."/>
            <person name="Bartlau N."/>
            <person name="Yu A.X."/>
            <person name="Polz M.F."/>
        </authorList>
    </citation>
    <scope>NUCLEOTIDE SEQUENCE [LARGE SCALE GENOMIC DNA]</scope>
    <source>
        <strain evidence="1 2">1F9</strain>
    </source>
</reference>
<comment type="caution">
    <text evidence="1">The sequence shown here is derived from an EMBL/GenBank/DDBJ whole genome shotgun (WGS) entry which is preliminary data.</text>
</comment>